<keyword evidence="13" id="KW-0206">Cytoskeleton</keyword>
<keyword evidence="11" id="KW-0472">Membrane</keyword>
<dbReference type="FunFam" id="3.40.850.10:FF:000022">
    <property type="entry name" value="Kinesin-like protein"/>
    <property type="match status" value="1"/>
</dbReference>
<evidence type="ECO:0000256" key="10">
    <source>
        <dbReference type="ARBA" id="ARBA00023054"/>
    </source>
</evidence>
<dbReference type="GO" id="GO:0005912">
    <property type="term" value="C:adherens junction"/>
    <property type="evidence" value="ECO:0007669"/>
    <property type="project" value="UniProtKB-SubCell"/>
</dbReference>
<evidence type="ECO:0000256" key="13">
    <source>
        <dbReference type="ARBA" id="ARBA00023212"/>
    </source>
</evidence>
<dbReference type="AlphaFoldDB" id="A0A3Q2YR78"/>
<keyword evidence="21" id="KW-1185">Reference proteome</keyword>
<keyword evidence="7 16" id="KW-0547">Nucleotide-binding</keyword>
<dbReference type="GO" id="GO:0030659">
    <property type="term" value="C:cytoplasmic vesicle membrane"/>
    <property type="evidence" value="ECO:0007669"/>
    <property type="project" value="UniProtKB-SubCell"/>
</dbReference>
<reference evidence="20" key="2">
    <citation type="submission" date="2025-09" db="UniProtKB">
        <authorList>
            <consortium name="Ensembl"/>
        </authorList>
    </citation>
    <scope>IDENTIFICATION</scope>
</reference>
<keyword evidence="6 17" id="KW-0493">Microtubule</keyword>
<keyword evidence="12 16" id="KW-0505">Motor protein</keyword>
<dbReference type="GO" id="GO:0003777">
    <property type="term" value="F:microtubule motor activity"/>
    <property type="evidence" value="ECO:0007669"/>
    <property type="project" value="InterPro"/>
</dbReference>
<evidence type="ECO:0000256" key="8">
    <source>
        <dbReference type="ARBA" id="ARBA00022840"/>
    </source>
</evidence>
<evidence type="ECO:0000256" key="2">
    <source>
        <dbReference type="ARBA" id="ARBA00004300"/>
    </source>
</evidence>
<comment type="similarity">
    <text evidence="16 17">Belongs to the TRAFAC class myosin-kinesin ATPase superfamily. Kinesin family.</text>
</comment>
<dbReference type="Gene3D" id="3.40.850.10">
    <property type="entry name" value="Kinesin motor domain"/>
    <property type="match status" value="1"/>
</dbReference>
<evidence type="ECO:0000256" key="17">
    <source>
        <dbReference type="RuleBase" id="RU000394"/>
    </source>
</evidence>
<dbReference type="GeneTree" id="ENSGT00940000154022"/>
<evidence type="ECO:0000256" key="5">
    <source>
        <dbReference type="ARBA" id="ARBA00022553"/>
    </source>
</evidence>
<dbReference type="Proteomes" id="UP000264820">
    <property type="component" value="Unplaced"/>
</dbReference>
<dbReference type="PROSITE" id="PS50067">
    <property type="entry name" value="KINESIN_MOTOR_2"/>
    <property type="match status" value="1"/>
</dbReference>
<dbReference type="STRING" id="109280.ENSHCOP00000020348"/>
<organism evidence="20 21">
    <name type="scientific">Hippocampus comes</name>
    <name type="common">Tiger tail seahorse</name>
    <dbReference type="NCBI Taxonomy" id="109280"/>
    <lineage>
        <taxon>Eukaryota</taxon>
        <taxon>Metazoa</taxon>
        <taxon>Chordata</taxon>
        <taxon>Craniata</taxon>
        <taxon>Vertebrata</taxon>
        <taxon>Euteleostomi</taxon>
        <taxon>Actinopterygii</taxon>
        <taxon>Neopterygii</taxon>
        <taxon>Teleostei</taxon>
        <taxon>Neoteleostei</taxon>
        <taxon>Acanthomorphata</taxon>
        <taxon>Syngnathiaria</taxon>
        <taxon>Syngnathiformes</taxon>
        <taxon>Syngnathoidei</taxon>
        <taxon>Syngnathidae</taxon>
        <taxon>Hippocampus</taxon>
    </lineage>
</organism>
<dbReference type="InterPro" id="IPR036961">
    <property type="entry name" value="Kinesin_motor_dom_sf"/>
</dbReference>
<evidence type="ECO:0000256" key="15">
    <source>
        <dbReference type="ARBA" id="ARBA00060102"/>
    </source>
</evidence>
<evidence type="ECO:0000256" key="4">
    <source>
        <dbReference type="ARBA" id="ARBA00022490"/>
    </source>
</evidence>
<dbReference type="GO" id="GO:0005813">
    <property type="term" value="C:centrosome"/>
    <property type="evidence" value="ECO:0007669"/>
    <property type="project" value="UniProtKB-SubCell"/>
</dbReference>
<evidence type="ECO:0000256" key="18">
    <source>
        <dbReference type="SAM" id="MobiDB-lite"/>
    </source>
</evidence>
<dbReference type="PANTHER" id="PTHR47972">
    <property type="entry name" value="KINESIN-LIKE PROTEIN KLP-3"/>
    <property type="match status" value="1"/>
</dbReference>
<dbReference type="GO" id="GO:0007018">
    <property type="term" value="P:microtubule-based movement"/>
    <property type="evidence" value="ECO:0007669"/>
    <property type="project" value="InterPro"/>
</dbReference>
<evidence type="ECO:0000256" key="7">
    <source>
        <dbReference type="ARBA" id="ARBA00022741"/>
    </source>
</evidence>
<feature type="domain" description="Kinesin motor" evidence="19">
    <location>
        <begin position="366"/>
        <end position="686"/>
    </location>
</feature>
<accession>A0A3Q2YR78</accession>
<dbReference type="GO" id="GO:0005874">
    <property type="term" value="C:microtubule"/>
    <property type="evidence" value="ECO:0007669"/>
    <property type="project" value="UniProtKB-KW"/>
</dbReference>
<dbReference type="GO" id="GO:0005871">
    <property type="term" value="C:kinesin complex"/>
    <property type="evidence" value="ECO:0007669"/>
    <property type="project" value="UniProtKB-ARBA"/>
</dbReference>
<dbReference type="PANTHER" id="PTHR47972:SF5">
    <property type="entry name" value="KINESIN-LIKE PROTEIN KIFC3"/>
    <property type="match status" value="1"/>
</dbReference>
<evidence type="ECO:0000256" key="3">
    <source>
        <dbReference type="ARBA" id="ARBA00004536"/>
    </source>
</evidence>
<comment type="function">
    <text evidence="15">Minus-end microtubule-dependent motor protein. Involved in apically targeted transport. Required for zonula adherens maintenance.</text>
</comment>
<evidence type="ECO:0000256" key="14">
    <source>
        <dbReference type="ARBA" id="ARBA00023329"/>
    </source>
</evidence>
<dbReference type="Ensembl" id="ENSHCOT00000006488.1">
    <property type="protein sequence ID" value="ENSHCOP00000020348.1"/>
    <property type="gene ID" value="ENSHCOG00000006380.1"/>
</dbReference>
<evidence type="ECO:0000256" key="11">
    <source>
        <dbReference type="ARBA" id="ARBA00023136"/>
    </source>
</evidence>
<evidence type="ECO:0000256" key="6">
    <source>
        <dbReference type="ARBA" id="ARBA00022701"/>
    </source>
</evidence>
<dbReference type="InterPro" id="IPR027640">
    <property type="entry name" value="Kinesin-like_fam"/>
</dbReference>
<evidence type="ECO:0000313" key="20">
    <source>
        <dbReference type="Ensembl" id="ENSHCOP00000020348.1"/>
    </source>
</evidence>
<keyword evidence="9" id="KW-0965">Cell junction</keyword>
<protein>
    <recommendedName>
        <fullName evidence="17">Kinesin-like protein</fullName>
    </recommendedName>
</protein>
<dbReference type="PROSITE" id="PS00411">
    <property type="entry name" value="KINESIN_MOTOR_1"/>
    <property type="match status" value="1"/>
</dbReference>
<dbReference type="GO" id="GO:0005524">
    <property type="term" value="F:ATP binding"/>
    <property type="evidence" value="ECO:0007669"/>
    <property type="project" value="UniProtKB-UniRule"/>
</dbReference>
<evidence type="ECO:0000259" key="19">
    <source>
        <dbReference type="PROSITE" id="PS50067"/>
    </source>
</evidence>
<dbReference type="InterPro" id="IPR027417">
    <property type="entry name" value="P-loop_NTPase"/>
</dbReference>
<evidence type="ECO:0000313" key="21">
    <source>
        <dbReference type="Proteomes" id="UP000264820"/>
    </source>
</evidence>
<keyword evidence="5" id="KW-0597">Phosphoprotein</keyword>
<dbReference type="SUPFAM" id="SSF52540">
    <property type="entry name" value="P-loop containing nucleoside triphosphate hydrolases"/>
    <property type="match status" value="1"/>
</dbReference>
<sequence>TRPPLLPQGATDLEKHLELLELENKSLKRRLASGGTCEGACACACSQVSRVKVRGKTTKKQACPKTDSRSRTARRPSYLWVATSGPAPPRRTPRAEDRTGPTPRRTSPRLERDFRTATPGTSRAAKRRRRRRCRLALRMPRVCREVIVRCAHQTAEGAESDDWLRVQNALLQEQVCAQRRMLRELETQLQRSQRTCAQLRTQVKHQIMTDLEFCGYDSNGVRPTFAFKKVLRHSVALYDGEMARARRQLDAELLSLKEEKERVVREAFVRAESQMKAVHDNLAGVRSKLAGLHPALRTLTADYNTLKKQVHHFPAMLRNAIDDAKREICRAIGDVSATNQKLVDKYKREMNLRKKIHNQLVQLKGNIRVLCRVRPVAGGEEAEGVLTFDPDDDGVLHLSDKGKVTTFDLDKVFGPEATQEEGFSEVEALVTSCVDGFHVCIFAYGQTGSGKTYTMEGAASDPGLNQRALRLLFSRVADKSPEWEFHICVSMLEIYNETLRDLLGDQPAADKLDIKMNPDGSGQLYVPGLTRVAVRTVDDVNQVLEAGRASRATACTDLNERSSRSHALLVVSVAGLNGTTGSRTQGKLNLVDLAGSERVGRSGAEGGRLREARHINKSLSALGDVMDALRRKRPHVPFRNSRLTFLLQDSLQGDSKTLMMVQVSPVAADAGESLCSLKFAQRVRSVELNASKRPDSRSASSSPTPQSLEVASLVSRRPRAPFGPNSKRLEKPPPPPSLRLFFLWL</sequence>
<dbReference type="PRINTS" id="PR00380">
    <property type="entry name" value="KINESINHEAVY"/>
</dbReference>
<evidence type="ECO:0000256" key="1">
    <source>
        <dbReference type="ARBA" id="ARBA00004284"/>
    </source>
</evidence>
<keyword evidence="14" id="KW-0968">Cytoplasmic vesicle</keyword>
<dbReference type="Pfam" id="PF00225">
    <property type="entry name" value="Kinesin"/>
    <property type="match status" value="1"/>
</dbReference>
<feature type="binding site" evidence="16">
    <location>
        <begin position="445"/>
        <end position="452"/>
    </location>
    <ligand>
        <name>ATP</name>
        <dbReference type="ChEBI" id="CHEBI:30616"/>
    </ligand>
</feature>
<proteinExistence type="inferred from homology"/>
<dbReference type="InterPro" id="IPR019821">
    <property type="entry name" value="Kinesin_motor_CS"/>
</dbReference>
<comment type="subcellular location">
    <subcellularLocation>
        <location evidence="3">Cell junction</location>
        <location evidence="3">Adherens junction</location>
    </subcellularLocation>
    <subcellularLocation>
        <location evidence="2">Cytoplasm</location>
        <location evidence="2">Cytoskeleton</location>
        <location evidence="2">Microtubule organizing center</location>
        <location evidence="2">Centrosome</location>
    </subcellularLocation>
    <subcellularLocation>
        <location evidence="1">Cytoplasmic vesicle membrane</location>
        <topology evidence="1">Peripheral membrane protein</topology>
    </subcellularLocation>
</comment>
<feature type="region of interest" description="Disordered" evidence="18">
    <location>
        <begin position="54"/>
        <end position="130"/>
    </location>
</feature>
<keyword evidence="8 16" id="KW-0067">ATP-binding</keyword>
<keyword evidence="4" id="KW-0963">Cytoplasm</keyword>
<reference evidence="20" key="1">
    <citation type="submission" date="2025-08" db="UniProtKB">
        <authorList>
            <consortium name="Ensembl"/>
        </authorList>
    </citation>
    <scope>IDENTIFICATION</scope>
</reference>
<dbReference type="CDD" id="cd01366">
    <property type="entry name" value="KISc_C_terminal"/>
    <property type="match status" value="1"/>
</dbReference>
<dbReference type="GO" id="GO:0008017">
    <property type="term" value="F:microtubule binding"/>
    <property type="evidence" value="ECO:0007669"/>
    <property type="project" value="InterPro"/>
</dbReference>
<dbReference type="InterPro" id="IPR001752">
    <property type="entry name" value="Kinesin_motor_dom"/>
</dbReference>
<evidence type="ECO:0000256" key="9">
    <source>
        <dbReference type="ARBA" id="ARBA00022949"/>
    </source>
</evidence>
<feature type="compositionally biased region" description="Low complexity" evidence="18">
    <location>
        <begin position="697"/>
        <end position="707"/>
    </location>
</feature>
<name>A0A3Q2YR78_HIPCM</name>
<feature type="region of interest" description="Disordered" evidence="18">
    <location>
        <begin position="690"/>
        <end position="736"/>
    </location>
</feature>
<keyword evidence="10" id="KW-0175">Coiled coil</keyword>
<dbReference type="SMART" id="SM00129">
    <property type="entry name" value="KISc"/>
    <property type="match status" value="1"/>
</dbReference>
<evidence type="ECO:0000256" key="16">
    <source>
        <dbReference type="PROSITE-ProRule" id="PRU00283"/>
    </source>
</evidence>
<evidence type="ECO:0000256" key="12">
    <source>
        <dbReference type="ARBA" id="ARBA00023175"/>
    </source>
</evidence>